<dbReference type="Pfam" id="PF13407">
    <property type="entry name" value="Peripla_BP_4"/>
    <property type="match status" value="1"/>
</dbReference>
<evidence type="ECO:0000259" key="4">
    <source>
        <dbReference type="Pfam" id="PF13407"/>
    </source>
</evidence>
<dbReference type="Gene3D" id="3.40.50.2300">
    <property type="match status" value="2"/>
</dbReference>
<evidence type="ECO:0000256" key="2">
    <source>
        <dbReference type="SAM" id="MobiDB-lite"/>
    </source>
</evidence>
<reference evidence="5 6" key="1">
    <citation type="submission" date="2015-09" db="EMBL/GenBank/DDBJ databases">
        <authorList>
            <consortium name="Pathogen Informatics"/>
        </authorList>
    </citation>
    <scope>NUCLEOTIDE SEQUENCE [LARGE SCALE GENOMIC DNA]</scope>
    <source>
        <strain evidence="5 6">2789STDY5834876</strain>
    </source>
</reference>
<dbReference type="OrthoDB" id="9769193at2"/>
<name>A0A173YPW7_9FIRM</name>
<feature type="chain" id="PRO_5038499893" evidence="3">
    <location>
        <begin position="23"/>
        <end position="365"/>
    </location>
</feature>
<sequence>MKKRTLSVVLGICLLAAAMVSGCEKKGVEQSPKSDSSKQEEEQGSTDDKAEGSAKSASDVTVRYICLTKGIPYFDPIIEGMKDSVEKAGATFQDTAPDTSDATAQIPLIEAAIQDKVDVICISPSDPDALCATFDKARDAGIIVLCVNDDVTGNEDRRDGAVMSTDYDVLGKENFEAFAESMNYEGKFVALSSKTGTPFQENQMQIYRDMMAEDEKYAKMEFVDVLYGDDEATKSLTEAEAAIQKYPELKGIISPTTVGIVAAAQAVENAGLTGKIMVSGTGTPSQCKTYLENGTMPNAFLWDTRLCGNVAGTLSVKLATGEVALEAGAEIDLGEYGTVKANDVCLVPAGDPLKFTKENAGEYDY</sequence>
<dbReference type="InterPro" id="IPR028082">
    <property type="entry name" value="Peripla_BP_I"/>
</dbReference>
<feature type="region of interest" description="Disordered" evidence="2">
    <location>
        <begin position="27"/>
        <end position="54"/>
    </location>
</feature>
<dbReference type="GO" id="GO:0030288">
    <property type="term" value="C:outer membrane-bounded periplasmic space"/>
    <property type="evidence" value="ECO:0007669"/>
    <property type="project" value="TreeGrafter"/>
</dbReference>
<feature type="signal peptide" evidence="3">
    <location>
        <begin position="1"/>
        <end position="22"/>
    </location>
</feature>
<dbReference type="PANTHER" id="PTHR30036">
    <property type="entry name" value="D-XYLOSE-BINDING PERIPLASMIC PROTEIN"/>
    <property type="match status" value="1"/>
</dbReference>
<dbReference type="RefSeq" id="WP_055150004.1">
    <property type="nucleotide sequence ID" value="NZ_CYZU01000001.1"/>
</dbReference>
<dbReference type="STRING" id="39482.ERS852491_00169"/>
<protein>
    <submittedName>
        <fullName evidence="5">Autoinducer 2-binding protein lsrB</fullName>
    </submittedName>
</protein>
<proteinExistence type="predicted"/>
<feature type="domain" description="Periplasmic binding protein" evidence="4">
    <location>
        <begin position="68"/>
        <end position="322"/>
    </location>
</feature>
<evidence type="ECO:0000313" key="5">
    <source>
        <dbReference type="EMBL" id="CUN65610.1"/>
    </source>
</evidence>
<dbReference type="AlphaFoldDB" id="A0A173YPW7"/>
<organism evidence="5 6">
    <name type="scientific">Faecalicatena contorta</name>
    <dbReference type="NCBI Taxonomy" id="39482"/>
    <lineage>
        <taxon>Bacteria</taxon>
        <taxon>Bacillati</taxon>
        <taxon>Bacillota</taxon>
        <taxon>Clostridia</taxon>
        <taxon>Lachnospirales</taxon>
        <taxon>Lachnospiraceae</taxon>
        <taxon>Faecalicatena</taxon>
    </lineage>
</organism>
<dbReference type="SUPFAM" id="SSF53822">
    <property type="entry name" value="Periplasmic binding protein-like I"/>
    <property type="match status" value="1"/>
</dbReference>
<dbReference type="PANTHER" id="PTHR30036:SF8">
    <property type="entry name" value="ABC-TYPE SUGAR TRANSPORT SYSTEM PERIPLASMIC COMPONENT-LIKE PROTEIN"/>
    <property type="match status" value="1"/>
</dbReference>
<dbReference type="GO" id="GO:0030246">
    <property type="term" value="F:carbohydrate binding"/>
    <property type="evidence" value="ECO:0007669"/>
    <property type="project" value="TreeGrafter"/>
</dbReference>
<dbReference type="Proteomes" id="UP000095544">
    <property type="component" value="Unassembled WGS sequence"/>
</dbReference>
<dbReference type="InterPro" id="IPR025997">
    <property type="entry name" value="SBP_2_dom"/>
</dbReference>
<evidence type="ECO:0000256" key="3">
    <source>
        <dbReference type="SAM" id="SignalP"/>
    </source>
</evidence>
<dbReference type="PROSITE" id="PS51257">
    <property type="entry name" value="PROKAR_LIPOPROTEIN"/>
    <property type="match status" value="1"/>
</dbReference>
<feature type="compositionally biased region" description="Basic and acidic residues" evidence="2">
    <location>
        <begin position="35"/>
        <end position="52"/>
    </location>
</feature>
<dbReference type="InterPro" id="IPR050555">
    <property type="entry name" value="Bact_Solute-Bind_Prot2"/>
</dbReference>
<comment type="subcellular location">
    <subcellularLocation>
        <location evidence="1">Cell envelope</location>
    </subcellularLocation>
</comment>
<keyword evidence="3" id="KW-0732">Signal</keyword>
<gene>
    <name evidence="5" type="primary">lsrB_1</name>
    <name evidence="5" type="ORF">ERS852491_00169</name>
</gene>
<evidence type="ECO:0000256" key="1">
    <source>
        <dbReference type="ARBA" id="ARBA00004196"/>
    </source>
</evidence>
<accession>A0A173YPW7</accession>
<dbReference type="EMBL" id="CYZU01000001">
    <property type="protein sequence ID" value="CUN65610.1"/>
    <property type="molecule type" value="Genomic_DNA"/>
</dbReference>
<evidence type="ECO:0000313" key="6">
    <source>
        <dbReference type="Proteomes" id="UP000095544"/>
    </source>
</evidence>